<dbReference type="EMBL" id="VOIH02000001">
    <property type="protein sequence ID" value="KAF3457077.1"/>
    <property type="molecule type" value="Genomic_DNA"/>
</dbReference>
<protein>
    <recommendedName>
        <fullName evidence="5">BHLH domain-containing protein</fullName>
    </recommendedName>
</protein>
<evidence type="ECO:0000313" key="6">
    <source>
        <dbReference type="EMBL" id="KAF3457077.1"/>
    </source>
</evidence>
<dbReference type="InterPro" id="IPR044549">
    <property type="entry name" value="bHLH_AtIBH1-like"/>
</dbReference>
<accession>A0A8K0HQD2</accession>
<dbReference type="OrthoDB" id="786845at2759"/>
<dbReference type="AlphaFoldDB" id="A0A8K0HQD2"/>
<keyword evidence="3" id="KW-0804">Transcription</keyword>
<dbReference type="InterPro" id="IPR059002">
    <property type="entry name" value="IBH1_N"/>
</dbReference>
<dbReference type="PANTHER" id="PTHR33124:SF109">
    <property type="entry name" value="TRANSCRIPTION FACTOR IBH1"/>
    <property type="match status" value="1"/>
</dbReference>
<dbReference type="GO" id="GO:0006355">
    <property type="term" value="P:regulation of DNA-templated transcription"/>
    <property type="evidence" value="ECO:0007669"/>
    <property type="project" value="InterPro"/>
</dbReference>
<keyword evidence="2" id="KW-0805">Transcription regulation</keyword>
<dbReference type="CDD" id="cd11444">
    <property type="entry name" value="bHLH_AtIBH1_like"/>
    <property type="match status" value="1"/>
</dbReference>
<proteinExistence type="predicted"/>
<dbReference type="InterPro" id="IPR011598">
    <property type="entry name" value="bHLH_dom"/>
</dbReference>
<reference evidence="6" key="1">
    <citation type="submission" date="2020-03" db="EMBL/GenBank/DDBJ databases">
        <title>A high-quality chromosome-level genome assembly of a woody plant with both climbing and erect habits, Rhamnella rubrinervis.</title>
        <authorList>
            <person name="Lu Z."/>
            <person name="Yang Y."/>
            <person name="Zhu X."/>
            <person name="Sun Y."/>
        </authorList>
    </citation>
    <scope>NUCLEOTIDE SEQUENCE</scope>
    <source>
        <strain evidence="6">BYM</strain>
        <tissue evidence="6">Leaf</tissue>
    </source>
</reference>
<dbReference type="PROSITE" id="PS50888">
    <property type="entry name" value="BHLH"/>
    <property type="match status" value="1"/>
</dbReference>
<evidence type="ECO:0000256" key="1">
    <source>
        <dbReference type="ARBA" id="ARBA00004123"/>
    </source>
</evidence>
<dbReference type="Pfam" id="PF26576">
    <property type="entry name" value="IBH1_N"/>
    <property type="match status" value="1"/>
</dbReference>
<keyword evidence="7" id="KW-1185">Reference proteome</keyword>
<evidence type="ECO:0000256" key="3">
    <source>
        <dbReference type="ARBA" id="ARBA00023163"/>
    </source>
</evidence>
<evidence type="ECO:0000256" key="4">
    <source>
        <dbReference type="ARBA" id="ARBA00023242"/>
    </source>
</evidence>
<name>A0A8K0HQD2_9ROSA</name>
<feature type="domain" description="BHLH" evidence="5">
    <location>
        <begin position="93"/>
        <end position="142"/>
    </location>
</feature>
<dbReference type="SUPFAM" id="SSF47459">
    <property type="entry name" value="HLH, helix-loop-helix DNA-binding domain"/>
    <property type="match status" value="1"/>
</dbReference>
<evidence type="ECO:0000313" key="7">
    <source>
        <dbReference type="Proteomes" id="UP000796880"/>
    </source>
</evidence>
<sequence length="159" mass="18708">MFARSFLRSLLKLKRNRPNYTSSSSSEMIRKRSQRIKLAAYSSMARVVGPRRAWSRAILFKLQTRARYHYFNRRRRSSCLDMEKRTTTMKKKTKRVMIKNISKVPREMAKSQTSKLRELVPGGKDMDKCSLFEETAHYIQCLSTQVKVMQAIADRFSSK</sequence>
<dbReference type="GO" id="GO:0000976">
    <property type="term" value="F:transcription cis-regulatory region binding"/>
    <property type="evidence" value="ECO:0007669"/>
    <property type="project" value="UniProtKB-ARBA"/>
</dbReference>
<comment type="caution">
    <text evidence="6">The sequence shown here is derived from an EMBL/GenBank/DDBJ whole genome shotgun (WGS) entry which is preliminary data.</text>
</comment>
<evidence type="ECO:0000256" key="2">
    <source>
        <dbReference type="ARBA" id="ARBA00023015"/>
    </source>
</evidence>
<dbReference type="GO" id="GO:0046983">
    <property type="term" value="F:protein dimerization activity"/>
    <property type="evidence" value="ECO:0007669"/>
    <property type="project" value="InterPro"/>
</dbReference>
<comment type="subcellular location">
    <subcellularLocation>
        <location evidence="1">Nucleus</location>
    </subcellularLocation>
</comment>
<gene>
    <name evidence="6" type="ORF">FNV43_RR01734</name>
</gene>
<dbReference type="Proteomes" id="UP000796880">
    <property type="component" value="Unassembled WGS sequence"/>
</dbReference>
<dbReference type="InterPro" id="IPR044660">
    <property type="entry name" value="IBH1-like"/>
</dbReference>
<organism evidence="6 7">
    <name type="scientific">Rhamnella rubrinervis</name>
    <dbReference type="NCBI Taxonomy" id="2594499"/>
    <lineage>
        <taxon>Eukaryota</taxon>
        <taxon>Viridiplantae</taxon>
        <taxon>Streptophyta</taxon>
        <taxon>Embryophyta</taxon>
        <taxon>Tracheophyta</taxon>
        <taxon>Spermatophyta</taxon>
        <taxon>Magnoliopsida</taxon>
        <taxon>eudicotyledons</taxon>
        <taxon>Gunneridae</taxon>
        <taxon>Pentapetalae</taxon>
        <taxon>rosids</taxon>
        <taxon>fabids</taxon>
        <taxon>Rosales</taxon>
        <taxon>Rhamnaceae</taxon>
        <taxon>rhamnoid group</taxon>
        <taxon>Rhamneae</taxon>
        <taxon>Rhamnella</taxon>
    </lineage>
</organism>
<dbReference type="GO" id="GO:0005634">
    <property type="term" value="C:nucleus"/>
    <property type="evidence" value="ECO:0007669"/>
    <property type="project" value="UniProtKB-SubCell"/>
</dbReference>
<dbReference type="InterPro" id="IPR036638">
    <property type="entry name" value="HLH_DNA-bd_sf"/>
</dbReference>
<keyword evidence="4" id="KW-0539">Nucleus</keyword>
<evidence type="ECO:0000259" key="5">
    <source>
        <dbReference type="PROSITE" id="PS50888"/>
    </source>
</evidence>
<dbReference type="PANTHER" id="PTHR33124">
    <property type="entry name" value="TRANSCRIPTION FACTOR IBH1-LIKE 1"/>
    <property type="match status" value="1"/>
</dbReference>